<keyword evidence="1" id="KW-0732">Signal</keyword>
<evidence type="ECO:0000259" key="2">
    <source>
        <dbReference type="Pfam" id="PF19089"/>
    </source>
</evidence>
<accession>A0A2W2A6D0</accession>
<dbReference type="AlphaFoldDB" id="A0A2W2A6D0"/>
<sequence length="310" mass="34813">MKLFLKMALVAAISCLAFQSNAQADTSNNDLDKLLQKDAPKKKDYTTATFKSTHLINGQTVESLGAGVLDFRISHRFGDVSGGFHTFFGLDDANTRIGFDYGITDWLMVGVGRTTFDKEYDGFVKVKLLRQTTDDRMPITVSYLGSMSISDRDKPVLDSGQTYYFSNRCYYTNQLFIARKFNRWLSLQLMPTLIHYNLVQYKSDPNDVFACGIGGRIKVSNRIAVTGEYYYVANPLAGSNNALSLGIDIETGGHVFQLMFTNSRYITERSFIGQTQGTWGDGNIHFGFNISRVFTVVKPKGTEELRSKAW</sequence>
<feature type="signal peptide" evidence="1">
    <location>
        <begin position="1"/>
        <end position="22"/>
    </location>
</feature>
<name>A0A2W2A6D0_9BACT</name>
<keyword evidence="4" id="KW-1185">Reference proteome</keyword>
<feature type="chain" id="PRO_5015908117" description="DUF5777 domain-containing protein" evidence="1">
    <location>
        <begin position="23"/>
        <end position="310"/>
    </location>
</feature>
<evidence type="ECO:0000313" key="4">
    <source>
        <dbReference type="Proteomes" id="UP000248745"/>
    </source>
</evidence>
<protein>
    <recommendedName>
        <fullName evidence="2">DUF5777 domain-containing protein</fullName>
    </recommendedName>
</protein>
<dbReference type="Pfam" id="PF19089">
    <property type="entry name" value="DUF5777"/>
    <property type="match status" value="1"/>
</dbReference>
<dbReference type="RefSeq" id="WP_111000992.1">
    <property type="nucleotide sequence ID" value="NZ_QKTW01000030.1"/>
</dbReference>
<organism evidence="3 4">
    <name type="scientific">Taibaiella soli</name>
    <dbReference type="NCBI Taxonomy" id="1649169"/>
    <lineage>
        <taxon>Bacteria</taxon>
        <taxon>Pseudomonadati</taxon>
        <taxon>Bacteroidota</taxon>
        <taxon>Chitinophagia</taxon>
        <taxon>Chitinophagales</taxon>
        <taxon>Chitinophagaceae</taxon>
        <taxon>Taibaiella</taxon>
    </lineage>
</organism>
<reference evidence="3 4" key="1">
    <citation type="submission" date="2018-06" db="EMBL/GenBank/DDBJ databases">
        <title>Mucibacter soli gen. nov., sp. nov., a new member of the family Chitinophagaceae producing mucin.</title>
        <authorList>
            <person name="Kim M.-K."/>
            <person name="Park S."/>
            <person name="Kim T.-S."/>
            <person name="Joung Y."/>
            <person name="Han J.-H."/>
            <person name="Kim S.B."/>
        </authorList>
    </citation>
    <scope>NUCLEOTIDE SEQUENCE [LARGE SCALE GENOMIC DNA]</scope>
    <source>
        <strain evidence="3 4">R1-15</strain>
    </source>
</reference>
<dbReference type="InterPro" id="IPR045916">
    <property type="entry name" value="DUF5777"/>
</dbReference>
<dbReference type="OrthoDB" id="1117410at2"/>
<evidence type="ECO:0000313" key="3">
    <source>
        <dbReference type="EMBL" id="PZF70791.1"/>
    </source>
</evidence>
<gene>
    <name evidence="3" type="ORF">DN068_21340</name>
</gene>
<dbReference type="Proteomes" id="UP000248745">
    <property type="component" value="Unassembled WGS sequence"/>
</dbReference>
<feature type="domain" description="DUF5777" evidence="2">
    <location>
        <begin position="50"/>
        <end position="294"/>
    </location>
</feature>
<proteinExistence type="predicted"/>
<comment type="caution">
    <text evidence="3">The sequence shown here is derived from an EMBL/GenBank/DDBJ whole genome shotgun (WGS) entry which is preliminary data.</text>
</comment>
<evidence type="ECO:0000256" key="1">
    <source>
        <dbReference type="SAM" id="SignalP"/>
    </source>
</evidence>
<dbReference type="EMBL" id="QKTW01000030">
    <property type="protein sequence ID" value="PZF70791.1"/>
    <property type="molecule type" value="Genomic_DNA"/>
</dbReference>